<evidence type="ECO:0000256" key="2">
    <source>
        <dbReference type="ARBA" id="ARBA00022737"/>
    </source>
</evidence>
<dbReference type="PANTHER" id="PTHR46652">
    <property type="entry name" value="LEUCINE-RICH REPEAT AND IQ DOMAIN-CONTAINING PROTEIN 1-RELATED"/>
    <property type="match status" value="1"/>
</dbReference>
<gene>
    <name evidence="3" type="ORF">SAMN05661086_02059</name>
</gene>
<keyword evidence="1" id="KW-0433">Leucine-rich repeat</keyword>
<evidence type="ECO:0000256" key="1">
    <source>
        <dbReference type="ARBA" id="ARBA00022614"/>
    </source>
</evidence>
<dbReference type="AlphaFoldDB" id="A0A1I6JXR5"/>
<proteinExistence type="predicted"/>
<dbReference type="OrthoDB" id="2237383at2"/>
<dbReference type="Gene3D" id="3.80.10.10">
    <property type="entry name" value="Ribonuclease Inhibitor"/>
    <property type="match status" value="1"/>
</dbReference>
<dbReference type="PANTHER" id="PTHR46652:SF3">
    <property type="entry name" value="LEUCINE-RICH REPEAT-CONTAINING PROTEIN 9"/>
    <property type="match status" value="1"/>
</dbReference>
<name>A0A1I6JXR5_9FIRM</name>
<reference evidence="3 4" key="1">
    <citation type="submission" date="2016-10" db="EMBL/GenBank/DDBJ databases">
        <authorList>
            <person name="de Groot N.N."/>
        </authorList>
    </citation>
    <scope>NUCLEOTIDE SEQUENCE [LARGE SCALE GENOMIC DNA]</scope>
    <source>
        <strain evidence="3 4">743A</strain>
    </source>
</reference>
<dbReference type="SUPFAM" id="SSF52058">
    <property type="entry name" value="L domain-like"/>
    <property type="match status" value="1"/>
</dbReference>
<keyword evidence="4" id="KW-1185">Reference proteome</keyword>
<dbReference type="InterPro" id="IPR032675">
    <property type="entry name" value="LRR_dom_sf"/>
</dbReference>
<evidence type="ECO:0000313" key="4">
    <source>
        <dbReference type="Proteomes" id="UP000199659"/>
    </source>
</evidence>
<protein>
    <recommendedName>
        <fullName evidence="5">Leucine Rich repeat-containing protein</fullName>
    </recommendedName>
</protein>
<dbReference type="InterPro" id="IPR050836">
    <property type="entry name" value="SDS22/Internalin_LRR"/>
</dbReference>
<evidence type="ECO:0000313" key="3">
    <source>
        <dbReference type="EMBL" id="SFR83769.1"/>
    </source>
</evidence>
<sequence>MAVHFQEKCIKKAARRAAHKLLLPLTPSDLEKIRALFIDVKQTELSLKDLEFFPNITICYIFSTKGWFFQLKDDSSLKCLSKLEILSLANCTYNEAAPLNLPDIKTLALENTCFKNLEFLSLLPKLEDLSLSGRSFHNIDFLKDLNSLTCLEIAHTCIKDITPLQNFTNLKELYFEDNSITDYSITRTLKELDLLSIDGVEIPKEEFLKQTH</sequence>
<keyword evidence="2" id="KW-0677">Repeat</keyword>
<dbReference type="EMBL" id="FOYZ01000007">
    <property type="protein sequence ID" value="SFR83769.1"/>
    <property type="molecule type" value="Genomic_DNA"/>
</dbReference>
<evidence type="ECO:0008006" key="5">
    <source>
        <dbReference type="Google" id="ProtNLM"/>
    </source>
</evidence>
<organism evidence="3 4">
    <name type="scientific">Anaeromicropila populeti</name>
    <dbReference type="NCBI Taxonomy" id="37658"/>
    <lineage>
        <taxon>Bacteria</taxon>
        <taxon>Bacillati</taxon>
        <taxon>Bacillota</taxon>
        <taxon>Clostridia</taxon>
        <taxon>Lachnospirales</taxon>
        <taxon>Lachnospiraceae</taxon>
        <taxon>Anaeromicropila</taxon>
    </lineage>
</organism>
<dbReference type="RefSeq" id="WP_092560594.1">
    <property type="nucleotide sequence ID" value="NZ_FOYZ01000007.1"/>
</dbReference>
<accession>A0A1I6JXR5</accession>
<dbReference type="Proteomes" id="UP000199659">
    <property type="component" value="Unassembled WGS sequence"/>
</dbReference>